<comment type="caution">
    <text evidence="2">The sequence shown here is derived from an EMBL/GenBank/DDBJ whole genome shotgun (WGS) entry which is preliminary data.</text>
</comment>
<dbReference type="RefSeq" id="WP_136421262.1">
    <property type="nucleotide sequence ID" value="NZ_OZ241748.1"/>
</dbReference>
<feature type="region of interest" description="Disordered" evidence="1">
    <location>
        <begin position="67"/>
        <end position="91"/>
    </location>
</feature>
<reference evidence="2 3" key="1">
    <citation type="submission" date="2019-04" db="EMBL/GenBank/DDBJ databases">
        <authorList>
            <person name="Jiang L."/>
        </authorList>
    </citation>
    <scope>NUCLEOTIDE SEQUENCE [LARGE SCALE GENOMIC DNA]</scope>
    <source>
        <strain evidence="2 3">YIM 131861</strain>
    </source>
</reference>
<evidence type="ECO:0000256" key="1">
    <source>
        <dbReference type="SAM" id="MobiDB-lite"/>
    </source>
</evidence>
<proteinExistence type="predicted"/>
<accession>A0A4S4FYF1</accession>
<sequence>MADHPQLMTVPDVARRFGVSESTVRVWLTHHDRGTAGGVPALLPDPLARGVVWLAEEIEAIAPLIEARNTRGGRPRAAGTATEDSDATTPE</sequence>
<name>A0A4S4FYF1_9MICO</name>
<keyword evidence="3" id="KW-1185">Reference proteome</keyword>
<dbReference type="EMBL" id="SSSN01000002">
    <property type="protein sequence ID" value="THG36080.1"/>
    <property type="molecule type" value="Genomic_DNA"/>
</dbReference>
<organism evidence="2 3">
    <name type="scientific">Orlajensenia flava</name>
    <dbReference type="NCBI Taxonomy" id="2565934"/>
    <lineage>
        <taxon>Bacteria</taxon>
        <taxon>Bacillati</taxon>
        <taxon>Actinomycetota</taxon>
        <taxon>Actinomycetes</taxon>
        <taxon>Micrococcales</taxon>
        <taxon>Microbacteriaceae</taxon>
        <taxon>Orlajensenia</taxon>
    </lineage>
</organism>
<gene>
    <name evidence="2" type="ORF">E6C70_00605</name>
</gene>
<dbReference type="OrthoDB" id="4981077at2"/>
<dbReference type="Pfam" id="PF13384">
    <property type="entry name" value="HTH_23"/>
    <property type="match status" value="1"/>
</dbReference>
<dbReference type="AlphaFoldDB" id="A0A4S4FYF1"/>
<evidence type="ECO:0000313" key="3">
    <source>
        <dbReference type="Proteomes" id="UP000307380"/>
    </source>
</evidence>
<dbReference type="Proteomes" id="UP000307380">
    <property type="component" value="Unassembled WGS sequence"/>
</dbReference>
<protein>
    <submittedName>
        <fullName evidence="2">Uncharacterized protein</fullName>
    </submittedName>
</protein>
<evidence type="ECO:0000313" key="2">
    <source>
        <dbReference type="EMBL" id="THG36080.1"/>
    </source>
</evidence>